<dbReference type="GO" id="GO:0022857">
    <property type="term" value="F:transmembrane transporter activity"/>
    <property type="evidence" value="ECO:0007669"/>
    <property type="project" value="InterPro"/>
</dbReference>
<evidence type="ECO:0000256" key="1">
    <source>
        <dbReference type="ARBA" id="ARBA00004141"/>
    </source>
</evidence>
<gene>
    <name evidence="8" type="ORF">KCU98_g9327</name>
</gene>
<keyword evidence="9" id="KW-1185">Reference proteome</keyword>
<keyword evidence="2" id="KW-0813">Transport</keyword>
<dbReference type="Pfam" id="PF13520">
    <property type="entry name" value="AA_permease_2"/>
    <property type="match status" value="1"/>
</dbReference>
<feature type="region of interest" description="Disordered" evidence="6">
    <location>
        <begin position="1"/>
        <end position="92"/>
    </location>
</feature>
<dbReference type="EMBL" id="JAHFXS010001260">
    <property type="protein sequence ID" value="KAG9978583.1"/>
    <property type="molecule type" value="Genomic_DNA"/>
</dbReference>
<evidence type="ECO:0000256" key="3">
    <source>
        <dbReference type="ARBA" id="ARBA00022692"/>
    </source>
</evidence>
<evidence type="ECO:0000256" key="2">
    <source>
        <dbReference type="ARBA" id="ARBA00022448"/>
    </source>
</evidence>
<feature type="compositionally biased region" description="Basic and acidic residues" evidence="6">
    <location>
        <begin position="32"/>
        <end position="45"/>
    </location>
</feature>
<reference evidence="8" key="1">
    <citation type="journal article" date="2021" name="J Fungi (Basel)">
        <title>Virulence traits and population genomics of the black yeast Aureobasidium melanogenum.</title>
        <authorList>
            <person name="Cernosa A."/>
            <person name="Sun X."/>
            <person name="Gostincar C."/>
            <person name="Fang C."/>
            <person name="Gunde-Cimerman N."/>
            <person name="Song Z."/>
        </authorList>
    </citation>
    <scope>NUCLEOTIDE SEQUENCE</scope>
    <source>
        <strain evidence="8">EXF-9298</strain>
    </source>
</reference>
<dbReference type="AlphaFoldDB" id="A0A9P8FMY0"/>
<evidence type="ECO:0000313" key="9">
    <source>
        <dbReference type="Proteomes" id="UP000729357"/>
    </source>
</evidence>
<comment type="subcellular location">
    <subcellularLocation>
        <location evidence="1">Membrane</location>
        <topology evidence="1">Multi-pass membrane protein</topology>
    </subcellularLocation>
</comment>
<feature type="transmembrane region" description="Helical" evidence="7">
    <location>
        <begin position="235"/>
        <end position="256"/>
    </location>
</feature>
<evidence type="ECO:0000313" key="8">
    <source>
        <dbReference type="EMBL" id="KAG9978583.1"/>
    </source>
</evidence>
<keyword evidence="4 7" id="KW-1133">Transmembrane helix</keyword>
<feature type="transmembrane region" description="Helical" evidence="7">
    <location>
        <begin position="151"/>
        <end position="172"/>
    </location>
</feature>
<dbReference type="PANTHER" id="PTHR45649:SF4">
    <property type="entry name" value="TRANSPORTER, PUTATIVE (EUROFUNG)-RELATED"/>
    <property type="match status" value="1"/>
</dbReference>
<dbReference type="Proteomes" id="UP000729357">
    <property type="component" value="Unassembled WGS sequence"/>
</dbReference>
<reference evidence="8" key="2">
    <citation type="submission" date="2021-08" db="EMBL/GenBank/DDBJ databases">
        <authorList>
            <person name="Gostincar C."/>
            <person name="Sun X."/>
            <person name="Song Z."/>
            <person name="Gunde-Cimerman N."/>
        </authorList>
    </citation>
    <scope>NUCLEOTIDE SEQUENCE</scope>
    <source>
        <strain evidence="8">EXF-9298</strain>
    </source>
</reference>
<dbReference type="Gene3D" id="1.20.1740.10">
    <property type="entry name" value="Amino acid/polyamine transporter I"/>
    <property type="match status" value="1"/>
</dbReference>
<feature type="transmembrane region" description="Helical" evidence="7">
    <location>
        <begin position="193"/>
        <end position="215"/>
    </location>
</feature>
<dbReference type="InterPro" id="IPR002293">
    <property type="entry name" value="AA/rel_permease1"/>
</dbReference>
<dbReference type="PANTHER" id="PTHR45649">
    <property type="entry name" value="AMINO-ACID PERMEASE BAT1"/>
    <property type="match status" value="1"/>
</dbReference>
<feature type="transmembrane region" description="Helical" evidence="7">
    <location>
        <begin position="111"/>
        <end position="131"/>
    </location>
</feature>
<keyword evidence="3 7" id="KW-0812">Transmembrane</keyword>
<feature type="non-terminal residue" evidence="8">
    <location>
        <position position="370"/>
    </location>
</feature>
<evidence type="ECO:0000256" key="7">
    <source>
        <dbReference type="SAM" id="Phobius"/>
    </source>
</evidence>
<comment type="caution">
    <text evidence="8">The sequence shown here is derived from an EMBL/GenBank/DDBJ whole genome shotgun (WGS) entry which is preliminary data.</text>
</comment>
<dbReference type="GO" id="GO:0016020">
    <property type="term" value="C:membrane"/>
    <property type="evidence" value="ECO:0007669"/>
    <property type="project" value="UniProtKB-SubCell"/>
</dbReference>
<evidence type="ECO:0000256" key="4">
    <source>
        <dbReference type="ARBA" id="ARBA00022989"/>
    </source>
</evidence>
<feature type="transmembrane region" description="Helical" evidence="7">
    <location>
        <begin position="268"/>
        <end position="286"/>
    </location>
</feature>
<name>A0A9P8FMY0_AURME</name>
<accession>A0A9P8FMY0</accession>
<protein>
    <submittedName>
        <fullName evidence="8">GABA permease</fullName>
    </submittedName>
</protein>
<evidence type="ECO:0000256" key="5">
    <source>
        <dbReference type="ARBA" id="ARBA00023136"/>
    </source>
</evidence>
<keyword evidence="5 7" id="KW-0472">Membrane</keyword>
<sequence length="370" mass="41104">MHEDSIQKASSVEVAERRKSSFLRPTTTRGDSFVDERDGSRKLDAISRPGLGLTRLSSGRIPLSRGSSYQPDWAQDAEDMPAPPVPVQELGSPEDLKDMLRMGRTQEMRRVFKQFSLISFGCLSQCTWEFILLNNNQTLEAGGCALLFWSYVWSFAGSMFITASLAEMASMTPSSAGQHFWVSEFASQRWQQFLSYVTAWSTLLGWQCGNASGLFLTGSLIQSMITIYRPANGELMWQTIVFMLPCLALVIVVNIYGSRTIATLQNVAMSLHILALIAIIVILGVLSPHIPLRRAFLQFENTEWPSTALAVLAGQTNSNFSLFYVDAPIRLSEEAQDAAVAVPKAAMRSQLISGFCGLLVRFQRKYPSLF</sequence>
<organism evidence="8 9">
    <name type="scientific">Aureobasidium melanogenum</name>
    <name type="common">Aureobasidium pullulans var. melanogenum</name>
    <dbReference type="NCBI Taxonomy" id="46634"/>
    <lineage>
        <taxon>Eukaryota</taxon>
        <taxon>Fungi</taxon>
        <taxon>Dikarya</taxon>
        <taxon>Ascomycota</taxon>
        <taxon>Pezizomycotina</taxon>
        <taxon>Dothideomycetes</taxon>
        <taxon>Dothideomycetidae</taxon>
        <taxon>Dothideales</taxon>
        <taxon>Saccotheciaceae</taxon>
        <taxon>Aureobasidium</taxon>
    </lineage>
</organism>
<evidence type="ECO:0000256" key="6">
    <source>
        <dbReference type="SAM" id="MobiDB-lite"/>
    </source>
</evidence>
<proteinExistence type="predicted"/>